<evidence type="ECO:0000259" key="7">
    <source>
        <dbReference type="Pfam" id="PF05182"/>
    </source>
</evidence>
<feature type="compositionally biased region" description="Basic and acidic residues" evidence="6">
    <location>
        <begin position="476"/>
        <end position="493"/>
    </location>
</feature>
<feature type="region of interest" description="Disordered" evidence="6">
    <location>
        <begin position="991"/>
        <end position="1020"/>
    </location>
</feature>
<organism evidence="8 9">
    <name type="scientific">Arabis nemorensis</name>
    <dbReference type="NCBI Taxonomy" id="586526"/>
    <lineage>
        <taxon>Eukaryota</taxon>
        <taxon>Viridiplantae</taxon>
        <taxon>Streptophyta</taxon>
        <taxon>Embryophyta</taxon>
        <taxon>Tracheophyta</taxon>
        <taxon>Spermatophyta</taxon>
        <taxon>Magnoliopsida</taxon>
        <taxon>eudicotyledons</taxon>
        <taxon>Gunneridae</taxon>
        <taxon>Pentapetalae</taxon>
        <taxon>rosids</taxon>
        <taxon>malvids</taxon>
        <taxon>Brassicales</taxon>
        <taxon>Brassicaceae</taxon>
        <taxon>Arabideae</taxon>
        <taxon>Arabis</taxon>
    </lineage>
</organism>
<dbReference type="Pfam" id="PF05182">
    <property type="entry name" value="Fip1"/>
    <property type="match status" value="1"/>
</dbReference>
<comment type="caution">
    <text evidence="8">The sequence shown here is derived from an EMBL/GenBank/DDBJ whole genome shotgun (WGS) entry which is preliminary data.</text>
</comment>
<evidence type="ECO:0000256" key="4">
    <source>
        <dbReference type="ARBA" id="ARBA00023242"/>
    </source>
</evidence>
<feature type="compositionally biased region" description="Basic residues" evidence="6">
    <location>
        <begin position="1011"/>
        <end position="1020"/>
    </location>
</feature>
<keyword evidence="3" id="KW-0507">mRNA processing</keyword>
<feature type="region of interest" description="Disordered" evidence="6">
    <location>
        <begin position="904"/>
        <end position="927"/>
    </location>
</feature>
<feature type="region of interest" description="Disordered" evidence="6">
    <location>
        <begin position="327"/>
        <end position="382"/>
    </location>
</feature>
<dbReference type="InterPro" id="IPR044976">
    <property type="entry name" value="FIPS5/FIPS3-like"/>
</dbReference>
<feature type="compositionally biased region" description="Basic and acidic residues" evidence="6">
    <location>
        <begin position="855"/>
        <end position="874"/>
    </location>
</feature>
<reference evidence="8" key="1">
    <citation type="submission" date="2019-07" db="EMBL/GenBank/DDBJ databases">
        <authorList>
            <person name="Dittberner H."/>
        </authorList>
    </citation>
    <scope>NUCLEOTIDE SEQUENCE [LARGE SCALE GENOMIC DNA]</scope>
</reference>
<feature type="region of interest" description="Disordered" evidence="6">
    <location>
        <begin position="476"/>
        <end position="500"/>
    </location>
</feature>
<feature type="coiled-coil region" evidence="5">
    <location>
        <begin position="956"/>
        <end position="983"/>
    </location>
</feature>
<evidence type="ECO:0000256" key="1">
    <source>
        <dbReference type="ARBA" id="ARBA00004123"/>
    </source>
</evidence>
<dbReference type="PANTHER" id="PTHR36884:SF4">
    <property type="entry name" value="FIP1[III]-LIKE PROTEIN"/>
    <property type="match status" value="1"/>
</dbReference>
<dbReference type="GO" id="GO:0005634">
    <property type="term" value="C:nucleus"/>
    <property type="evidence" value="ECO:0007669"/>
    <property type="project" value="UniProtKB-SubCell"/>
</dbReference>
<comment type="subcellular location">
    <subcellularLocation>
        <location evidence="1">Nucleus</location>
    </subcellularLocation>
</comment>
<feature type="region of interest" description="Disordered" evidence="6">
    <location>
        <begin position="407"/>
        <end position="426"/>
    </location>
</feature>
<dbReference type="Proteomes" id="UP000489600">
    <property type="component" value="Unassembled WGS sequence"/>
</dbReference>
<proteinExistence type="inferred from homology"/>
<gene>
    <name evidence="8" type="ORF">ANE_LOCUS7173</name>
</gene>
<protein>
    <recommendedName>
        <fullName evidence="7">Pre-mRNA polyadenylation factor Fip1 domain-containing protein</fullName>
    </recommendedName>
</protein>
<accession>A0A565B4Y0</accession>
<evidence type="ECO:0000256" key="2">
    <source>
        <dbReference type="ARBA" id="ARBA00007459"/>
    </source>
</evidence>
<comment type="similarity">
    <text evidence="2">Belongs to the FIP1 family.</text>
</comment>
<dbReference type="InterPro" id="IPR007854">
    <property type="entry name" value="Fip1_dom"/>
</dbReference>
<feature type="domain" description="Pre-mRNA polyadenylation factor Fip1" evidence="7">
    <location>
        <begin position="173"/>
        <end position="210"/>
    </location>
</feature>
<dbReference type="PANTHER" id="PTHR36884">
    <property type="entry name" value="FIP1[III]-LIKE PROTEIN"/>
    <property type="match status" value="1"/>
</dbReference>
<evidence type="ECO:0000256" key="5">
    <source>
        <dbReference type="SAM" id="Coils"/>
    </source>
</evidence>
<dbReference type="OrthoDB" id="1917198at2759"/>
<keyword evidence="4" id="KW-0539">Nucleus</keyword>
<dbReference type="AlphaFoldDB" id="A0A565B4Y0"/>
<keyword evidence="9" id="KW-1185">Reference proteome</keyword>
<keyword evidence="5" id="KW-0175">Coiled coil</keyword>
<feature type="region of interest" description="Disordered" evidence="6">
    <location>
        <begin position="855"/>
        <end position="878"/>
    </location>
</feature>
<evidence type="ECO:0000256" key="6">
    <source>
        <dbReference type="SAM" id="MobiDB-lite"/>
    </source>
</evidence>
<evidence type="ECO:0000313" key="8">
    <source>
        <dbReference type="EMBL" id="VVA96728.1"/>
    </source>
</evidence>
<evidence type="ECO:0000313" key="9">
    <source>
        <dbReference type="Proteomes" id="UP000489600"/>
    </source>
</evidence>
<evidence type="ECO:0000256" key="3">
    <source>
        <dbReference type="ARBA" id="ARBA00022664"/>
    </source>
</evidence>
<dbReference type="GO" id="GO:0006397">
    <property type="term" value="P:mRNA processing"/>
    <property type="evidence" value="ECO:0007669"/>
    <property type="project" value="UniProtKB-KW"/>
</dbReference>
<name>A0A565B4Y0_9BRAS</name>
<dbReference type="EMBL" id="CABITT030000003">
    <property type="protein sequence ID" value="VVA96728.1"/>
    <property type="molecule type" value="Genomic_DNA"/>
</dbReference>
<sequence length="1020" mass="119156">MDSTDDDFGELYVDVKVQASVPVAGDVKSCEESECATISDQNRVLKGKVKPESQGEMKKFDVVAKDSSPCVDEAYEESEYSDSDDDLNIVLKEDDSKVFPVACVSNTNNCRYVEPSKTCSFQKRRIGNWCTMPNVGMVNGGMKMDTSACIDQSLGMPQCGYNFSHPWYRTPFDVNSDVFKKKPWRNPGMDINDFFNFGFNEQSWKDYCNPLGRAIEVGGGTFERIPSADLRLPRDSDPDVVIQIPVTNDVEELSSVIPVEAKSLSVTSNEASRSGDLNSSGNFVKEEAFVGCQDQNTGSSSGEQSPPKEYCCSREVTPCDKEMIDEEKEDIGCSSDETNTYSVERESSLGEQIRFSPTPSCSVGKNEEFEDSETESSKGIDSDVQREVITPPRRTRFTEHEATNIKSEEMSGTRHSRHRRSHEYPSERHFKKIKHGIVKDGSFSPDLGKNVRSRHGNLYRESRKNWQNGPLFTLERDETKGKGFPHSNRENPHGRMYSSVDHDRHRDHRFGWHNTKESSRGRDLDHSNGYMYEARLKEYTSRSTFNLNQRNCRSSFKEDENRYDRQRCERKYGHERSHVLPYEGNKERNRYDWLREPYYQNCIPITDMDYRYRFEYSSAHGRHNPKQSHENDLHCRRRGDYEYNFHRHRYDDGVHREESRIPSELAYREMHSFAEVGRREFRGYERNEEFSEIDKRHHYTPDRYLDGFVSENDGYKYRVQNRWPSPSLSLRESWYTKGSRGDSWRDDTRLFTPSEAYDSQNNQLYRAGPRDGWTRNLLHSESIQDRLQYDDDWVRRDRRRFQLGDDIQCSMREVTYSEHPSYTDEILARDIRMPTHNRMSTKQRSGYLMSNIRETDERHHRSKRLKGDGHERQDPVNLTGRQGKSLVRAQFEAHYICYDNLSNQSKRSFSNGEDKIEQQEREKPGNVVCRSKEKATQIRDMNDKEEGEIIEEAMNVKGIEIDEERIQESLKKMEKRRERFKETEVARSLVATLESQTEPGAKTDYTDQQRPVRKRRWCAS</sequence>
<feature type="compositionally biased region" description="Basic and acidic residues" evidence="6">
    <location>
        <begin position="912"/>
        <end position="927"/>
    </location>
</feature>